<dbReference type="EMBL" id="CAJMWV010006895">
    <property type="protein sequence ID" value="CAE6525235.1"/>
    <property type="molecule type" value="Genomic_DNA"/>
</dbReference>
<dbReference type="Proteomes" id="UP000663831">
    <property type="component" value="Unassembled WGS sequence"/>
</dbReference>
<dbReference type="AlphaFoldDB" id="A0A8H3HKT6"/>
<protein>
    <submittedName>
        <fullName evidence="1">Uncharacterized protein</fullName>
    </submittedName>
</protein>
<evidence type="ECO:0000313" key="2">
    <source>
        <dbReference type="Proteomes" id="UP000663831"/>
    </source>
</evidence>
<accession>A0A8H3HKT6</accession>
<sequence>PGHTVQLMNELVLDRRIERYTLPFLVHGFASWSTLFIFKTTQIIPVVADHIRHSRSFDPHTCQTMLLTSHTSLAISRTIDYHLPHFTTLRKQIIDRVREARARDDTELTRELALAMMEHSHQFISMLFKIGLFRETYDEIQQRNGTKVDVWRTRSIGVHLGEHERFV</sequence>
<comment type="caution">
    <text evidence="1">The sequence shown here is derived from an EMBL/GenBank/DDBJ whole genome shotgun (WGS) entry which is preliminary data.</text>
</comment>
<reference evidence="1" key="1">
    <citation type="submission" date="2021-01" db="EMBL/GenBank/DDBJ databases">
        <authorList>
            <person name="Kaushik A."/>
        </authorList>
    </citation>
    <scope>NUCLEOTIDE SEQUENCE</scope>
    <source>
        <strain evidence="1">AG3-1AP</strain>
    </source>
</reference>
<feature type="non-terminal residue" evidence="1">
    <location>
        <position position="1"/>
    </location>
</feature>
<name>A0A8H3HKT6_9AGAM</name>
<proteinExistence type="predicted"/>
<evidence type="ECO:0000313" key="1">
    <source>
        <dbReference type="EMBL" id="CAE6525235.1"/>
    </source>
</evidence>
<organism evidence="1 2">
    <name type="scientific">Rhizoctonia solani</name>
    <dbReference type="NCBI Taxonomy" id="456999"/>
    <lineage>
        <taxon>Eukaryota</taxon>
        <taxon>Fungi</taxon>
        <taxon>Dikarya</taxon>
        <taxon>Basidiomycota</taxon>
        <taxon>Agaricomycotina</taxon>
        <taxon>Agaricomycetes</taxon>
        <taxon>Cantharellales</taxon>
        <taxon>Ceratobasidiaceae</taxon>
        <taxon>Rhizoctonia</taxon>
    </lineage>
</organism>
<gene>
    <name evidence="1" type="ORF">RDB_LOCUS150403</name>
</gene>